<dbReference type="KEGG" id="lgo:JCM16774_1526"/>
<dbReference type="AlphaFoldDB" id="A0A510JBB7"/>
<evidence type="ECO:0000313" key="4">
    <source>
        <dbReference type="Proteomes" id="UP000321606"/>
    </source>
</evidence>
<dbReference type="Pfam" id="PF10022">
    <property type="entry name" value="DUF2264"/>
    <property type="match status" value="1"/>
</dbReference>
<organism evidence="3 4">
    <name type="scientific">Pseudoleptotrichia goodfellowii</name>
    <dbReference type="NCBI Taxonomy" id="157692"/>
    <lineage>
        <taxon>Bacteria</taxon>
        <taxon>Fusobacteriati</taxon>
        <taxon>Fusobacteriota</taxon>
        <taxon>Fusobacteriia</taxon>
        <taxon>Fusobacteriales</taxon>
        <taxon>Leptotrichiaceae</taxon>
        <taxon>Pseudoleptotrichia</taxon>
    </lineage>
</organism>
<dbReference type="Proteomes" id="UP000321606">
    <property type="component" value="Chromosome"/>
</dbReference>
<dbReference type="STRING" id="714315.GCA_000516535_01533"/>
<dbReference type="PANTHER" id="PTHR35339:SF4">
    <property type="entry name" value="LINALOOL DEHYDRATASE_ISOMERASE DOMAIN-CONTAINING PROTEIN"/>
    <property type="match status" value="1"/>
</dbReference>
<evidence type="ECO:0000259" key="1">
    <source>
        <dbReference type="Pfam" id="PF10022"/>
    </source>
</evidence>
<name>A0A510JBB7_9FUSO</name>
<reference evidence="3 4" key="1">
    <citation type="submission" date="2019-07" db="EMBL/GenBank/DDBJ databases">
        <title>Complete Genome Sequence of Leptotrichia goodfellowii Strain JCM 16774.</title>
        <authorList>
            <person name="Watanabe S."/>
            <person name="Cui L."/>
        </authorList>
    </citation>
    <scope>NUCLEOTIDE SEQUENCE [LARGE SCALE GENOMIC DNA]</scope>
    <source>
        <strain evidence="3 4">JCM16774</strain>
    </source>
</reference>
<evidence type="ECO:0000259" key="2">
    <source>
        <dbReference type="Pfam" id="PF20938"/>
    </source>
</evidence>
<feature type="domain" description="DUF2264" evidence="2">
    <location>
        <begin position="373"/>
        <end position="577"/>
    </location>
</feature>
<dbReference type="RefSeq" id="WP_006807762.1">
    <property type="nucleotide sequence ID" value="NZ_AP019822.1"/>
</dbReference>
<dbReference type="InterPro" id="IPR049237">
    <property type="entry name" value="DUF2264_C"/>
</dbReference>
<proteinExistence type="predicted"/>
<protein>
    <recommendedName>
        <fullName evidence="5">DUF2264 domain-containing protein</fullName>
    </recommendedName>
</protein>
<dbReference type="PIRSF" id="PIRSF014753">
    <property type="entry name" value="UCP014753"/>
    <property type="match status" value="1"/>
</dbReference>
<accession>A0A510JBB7</accession>
<evidence type="ECO:0008006" key="5">
    <source>
        <dbReference type="Google" id="ProtNLM"/>
    </source>
</evidence>
<dbReference type="EMBL" id="AP019822">
    <property type="protein sequence ID" value="BBM36582.1"/>
    <property type="molecule type" value="Genomic_DNA"/>
</dbReference>
<dbReference type="Pfam" id="PF20938">
    <property type="entry name" value="DUF2264_C"/>
    <property type="match status" value="1"/>
</dbReference>
<dbReference type="OrthoDB" id="9813465at2"/>
<sequence>MSFDRKTFHFNTRKEIEDSLWKTIGPLEDFYKNRKGRLNIGSHGTVYKKDTRNIEAFLRILWGLGSFWAQNPSEKWLDIYIKGIVAGTDPTNEDYFGDVTDYDQLLVEMTSIVVTFMLNKEKIWDRLTAKEQTKIANWLRQINEHNMPANNWHFFRILVNVCLKKMGVRFSQEKLDEDLELINSFYVDNGWYYDGIKTQRDYYIPWAFHYYGLIYSVFMSEDDPVRSKLFKERAAEFAKSFAYMFDKNGNAIPFGRSLTYRFAQCAFWSALVFADVEALPWDQIKGLYVRNMESWYNKEIFTTDGILSVGYYYQNLIMAEGYNAPGSPYWALKSYLLLAVPDDHPFWKAVVKETKLSEEKYLNVSGRSMYVHTGNSNHAQMFPFGQSINYQPHCAAKYSKFVYSSVFGFSVPKSTYYYYEGAFDNVLAVSEDGLYFRPKEKDEMFEVNEDYLICKWKPYSDVLIYSTIIPCGDYHVRIHEINSERNLIACEGGFSNLYDKEERIEDSKSAKYISKIGTSEIFSVKGFDKGDVIRPEPNTNLLYERTLLPILTANLSKGKHILISIVGGIPKGNTAQKPDVKREDNQVVIITENKRISVNINNKF</sequence>
<gene>
    <name evidence="3" type="ORF">JCM16774_1526</name>
</gene>
<dbReference type="InterPro" id="IPR016624">
    <property type="entry name" value="UCP014753"/>
</dbReference>
<dbReference type="PANTHER" id="PTHR35339">
    <property type="entry name" value="LINALOOL DEHYDRATASE_ISOMERASE DOMAIN-CONTAINING PROTEIN"/>
    <property type="match status" value="1"/>
</dbReference>
<dbReference type="InterPro" id="IPR049349">
    <property type="entry name" value="DUF2264_N"/>
</dbReference>
<feature type="domain" description="DUF2264" evidence="1">
    <location>
        <begin position="12"/>
        <end position="350"/>
    </location>
</feature>
<evidence type="ECO:0000313" key="3">
    <source>
        <dbReference type="EMBL" id="BBM36582.1"/>
    </source>
</evidence>